<accession>A0A9D1PV78</accession>
<feature type="region of interest" description="Disordered" evidence="1">
    <location>
        <begin position="1"/>
        <end position="66"/>
    </location>
</feature>
<sequence length="483" mass="52192">MPEPLSGAPAEAGSGPESGPSASPAAPTVSAASAADQASQSVQPDQQAQPDQGAQADQAVPAQKPGLERVTTIRGSFVLSPKSVIFSADGSRFYVNALEGLKTLVYDTATLKLAHVISHEFTEEDAGLFLDNESTVFDYTYLVNRDPQKRNCFGGKPVEGVLTHADRYLWVTYYRRTWDPRATSPSAVAIIDTQSNSIVRVMPTGPLPKMLAVSPDGRTLAITHWGDNSVALMDISSDNPRDFHYVGLLVDGKRPDLRRVRGDRDKVCGHCLRGTVFSRDGRHLFVGRMHNGGITVFDVRTRACLGTFRGVDPTPRHLVLSPDGTTLYVSCAASGTINALEVDRVLESLATGDTSYRGRSLAVGPDGRTLALSADGRWIYVACNRMARLVMVDALNWKVVDRVPASPYPVGLAVHPDGTMVLTTAQGRKGRGGHVLDVFRVQGVKPLPVQPPAERPAQDGDREPDETDDETDDEQHVDTLSTW</sequence>
<feature type="compositionally biased region" description="Acidic residues" evidence="1">
    <location>
        <begin position="462"/>
        <end position="475"/>
    </location>
</feature>
<gene>
    <name evidence="2" type="ORF">H9894_03330</name>
</gene>
<dbReference type="Pfam" id="PF10282">
    <property type="entry name" value="Lactonase"/>
    <property type="match status" value="1"/>
</dbReference>
<dbReference type="InterPro" id="IPR011045">
    <property type="entry name" value="N2O_reductase_N"/>
</dbReference>
<dbReference type="Gene3D" id="2.130.10.10">
    <property type="entry name" value="YVTN repeat-like/Quinoprotein amine dehydrogenase"/>
    <property type="match status" value="3"/>
</dbReference>
<name>A0A9D1PV78_9BACT</name>
<dbReference type="InterPro" id="IPR019405">
    <property type="entry name" value="Lactonase_7-beta_prop"/>
</dbReference>
<evidence type="ECO:0000313" key="3">
    <source>
        <dbReference type="Proteomes" id="UP000886752"/>
    </source>
</evidence>
<dbReference type="SUPFAM" id="SSF50974">
    <property type="entry name" value="Nitrous oxide reductase, N-terminal domain"/>
    <property type="match status" value="1"/>
</dbReference>
<dbReference type="InterPro" id="IPR051200">
    <property type="entry name" value="Host-pathogen_enzymatic-act"/>
</dbReference>
<protein>
    <submittedName>
        <fullName evidence="2">Beta-propeller fold lactonase family protein</fullName>
    </submittedName>
</protein>
<evidence type="ECO:0000313" key="2">
    <source>
        <dbReference type="EMBL" id="HIW00205.1"/>
    </source>
</evidence>
<reference evidence="2" key="2">
    <citation type="submission" date="2021-04" db="EMBL/GenBank/DDBJ databases">
        <authorList>
            <person name="Gilroy R."/>
        </authorList>
    </citation>
    <scope>NUCLEOTIDE SEQUENCE</scope>
    <source>
        <strain evidence="2">ChiHecec2B26-446</strain>
    </source>
</reference>
<dbReference type="InterPro" id="IPR015943">
    <property type="entry name" value="WD40/YVTN_repeat-like_dom_sf"/>
</dbReference>
<reference evidence="2" key="1">
    <citation type="journal article" date="2021" name="PeerJ">
        <title>Extensive microbial diversity within the chicken gut microbiome revealed by metagenomics and culture.</title>
        <authorList>
            <person name="Gilroy R."/>
            <person name="Ravi A."/>
            <person name="Getino M."/>
            <person name="Pursley I."/>
            <person name="Horton D.L."/>
            <person name="Alikhan N.F."/>
            <person name="Baker D."/>
            <person name="Gharbi K."/>
            <person name="Hall N."/>
            <person name="Watson M."/>
            <person name="Adriaenssens E.M."/>
            <person name="Foster-Nyarko E."/>
            <person name="Jarju S."/>
            <person name="Secka A."/>
            <person name="Antonio M."/>
            <person name="Oren A."/>
            <person name="Chaudhuri R.R."/>
            <person name="La Ragione R."/>
            <person name="Hildebrand F."/>
            <person name="Pallen M.J."/>
        </authorList>
    </citation>
    <scope>NUCLEOTIDE SEQUENCE</scope>
    <source>
        <strain evidence="2">ChiHecec2B26-446</strain>
    </source>
</reference>
<dbReference type="PANTHER" id="PTHR47197:SF3">
    <property type="entry name" value="DIHYDRO-HEME D1 DEHYDROGENASE"/>
    <property type="match status" value="1"/>
</dbReference>
<dbReference type="Proteomes" id="UP000886752">
    <property type="component" value="Unassembled WGS sequence"/>
</dbReference>
<dbReference type="AlphaFoldDB" id="A0A9D1PV78"/>
<comment type="caution">
    <text evidence="2">The sequence shown here is derived from an EMBL/GenBank/DDBJ whole genome shotgun (WGS) entry which is preliminary data.</text>
</comment>
<dbReference type="EMBL" id="DXHV01000036">
    <property type="protein sequence ID" value="HIW00205.1"/>
    <property type="molecule type" value="Genomic_DNA"/>
</dbReference>
<feature type="compositionally biased region" description="Low complexity" evidence="1">
    <location>
        <begin position="1"/>
        <end position="63"/>
    </location>
</feature>
<organism evidence="2 3">
    <name type="scientific">Candidatus Desulfovibrio intestinipullorum</name>
    <dbReference type="NCBI Taxonomy" id="2838536"/>
    <lineage>
        <taxon>Bacteria</taxon>
        <taxon>Pseudomonadati</taxon>
        <taxon>Thermodesulfobacteriota</taxon>
        <taxon>Desulfovibrionia</taxon>
        <taxon>Desulfovibrionales</taxon>
        <taxon>Desulfovibrionaceae</taxon>
        <taxon>Desulfovibrio</taxon>
    </lineage>
</organism>
<evidence type="ECO:0000256" key="1">
    <source>
        <dbReference type="SAM" id="MobiDB-lite"/>
    </source>
</evidence>
<feature type="region of interest" description="Disordered" evidence="1">
    <location>
        <begin position="445"/>
        <end position="483"/>
    </location>
</feature>
<dbReference type="PANTHER" id="PTHR47197">
    <property type="entry name" value="PROTEIN NIRF"/>
    <property type="match status" value="1"/>
</dbReference>
<proteinExistence type="predicted"/>